<dbReference type="EMBL" id="PEMW01000050">
    <property type="protein sequence ID" value="RTI59975.1"/>
    <property type="molecule type" value="Genomic_DNA"/>
</dbReference>
<reference evidence="2 3" key="1">
    <citation type="journal article" date="2019" name="Extremophiles">
        <title>Biogeography of thermophiles and predominance of Thermus scotoductus in domestic water heaters.</title>
        <authorList>
            <person name="Wilpiszeski R.L."/>
            <person name="Zhang Z."/>
            <person name="House C.H."/>
        </authorList>
    </citation>
    <scope>NUCLEOTIDE SEQUENCE [LARGE SCALE GENOMIC DNA]</scope>
    <source>
        <strain evidence="2 3">1_S1</strain>
    </source>
</reference>
<protein>
    <submittedName>
        <fullName evidence="2">Uncharacterized protein</fullName>
    </submittedName>
</protein>
<name>A0A430VUK0_THESC</name>
<proteinExistence type="predicted"/>
<feature type="compositionally biased region" description="Pro residues" evidence="1">
    <location>
        <begin position="1"/>
        <end position="10"/>
    </location>
</feature>
<sequence length="172" mass="19622">PPGVLAPLPPVQEEIPQGERAPLERPPYRLEPVARFHLEARVLGKRVYRADRAADLAPVDLALGWGRMSDTRVLERIRLWQDHRFYFYAWSGEPPIPPEEIVRSSANMHLIPADAAVERGLRRVRRGHLVRLSGLLVNVQGPQGFYWRTSTVRHDTGAGACEIVWVERLEVR</sequence>
<dbReference type="AlphaFoldDB" id="A0A430VUK0"/>
<comment type="caution">
    <text evidence="2">The sequence shown here is derived from an EMBL/GenBank/DDBJ whole genome shotgun (WGS) entry which is preliminary data.</text>
</comment>
<accession>A0A430VUK0</accession>
<evidence type="ECO:0000313" key="2">
    <source>
        <dbReference type="EMBL" id="RTI59975.1"/>
    </source>
</evidence>
<dbReference type="Proteomes" id="UP000287467">
    <property type="component" value="Unassembled WGS sequence"/>
</dbReference>
<evidence type="ECO:0000313" key="3">
    <source>
        <dbReference type="Proteomes" id="UP000287467"/>
    </source>
</evidence>
<dbReference type="RefSeq" id="WP_172961915.1">
    <property type="nucleotide sequence ID" value="NZ_PEMW01000050.1"/>
</dbReference>
<feature type="region of interest" description="Disordered" evidence="1">
    <location>
        <begin position="1"/>
        <end position="24"/>
    </location>
</feature>
<feature type="non-terminal residue" evidence="2">
    <location>
        <position position="1"/>
    </location>
</feature>
<evidence type="ECO:0000256" key="1">
    <source>
        <dbReference type="SAM" id="MobiDB-lite"/>
    </source>
</evidence>
<organism evidence="2 3">
    <name type="scientific">Thermus scotoductus</name>
    <dbReference type="NCBI Taxonomy" id="37636"/>
    <lineage>
        <taxon>Bacteria</taxon>
        <taxon>Thermotogati</taxon>
        <taxon>Deinococcota</taxon>
        <taxon>Deinococci</taxon>
        <taxon>Thermales</taxon>
        <taxon>Thermaceae</taxon>
        <taxon>Thermus</taxon>
    </lineage>
</organism>
<gene>
    <name evidence="2" type="ORF">CSW14_02245</name>
</gene>